<feature type="transmembrane region" description="Helical" evidence="1">
    <location>
        <begin position="178"/>
        <end position="206"/>
    </location>
</feature>
<reference evidence="2" key="1">
    <citation type="journal article" date="2014" name="Front. Microbiol.">
        <title>High frequency of phylogenetically diverse reductive dehalogenase-homologous genes in deep subseafloor sedimentary metagenomes.</title>
        <authorList>
            <person name="Kawai M."/>
            <person name="Futagami T."/>
            <person name="Toyoda A."/>
            <person name="Takaki Y."/>
            <person name="Nishi S."/>
            <person name="Hori S."/>
            <person name="Arai W."/>
            <person name="Tsubouchi T."/>
            <person name="Morono Y."/>
            <person name="Uchiyama I."/>
            <person name="Ito T."/>
            <person name="Fujiyama A."/>
            <person name="Inagaki F."/>
            <person name="Takami H."/>
        </authorList>
    </citation>
    <scope>NUCLEOTIDE SEQUENCE</scope>
    <source>
        <strain evidence="2">Expedition CK06-06</strain>
    </source>
</reference>
<gene>
    <name evidence="2" type="ORF">S03H2_14588</name>
</gene>
<organism evidence="2">
    <name type="scientific">marine sediment metagenome</name>
    <dbReference type="NCBI Taxonomy" id="412755"/>
    <lineage>
        <taxon>unclassified sequences</taxon>
        <taxon>metagenomes</taxon>
        <taxon>ecological metagenomes</taxon>
    </lineage>
</organism>
<keyword evidence="1" id="KW-0812">Transmembrane</keyword>
<accession>X1HHT6</accession>
<proteinExistence type="predicted"/>
<feature type="transmembrane region" description="Helical" evidence="1">
    <location>
        <begin position="91"/>
        <end position="111"/>
    </location>
</feature>
<keyword evidence="1" id="KW-1133">Transmembrane helix</keyword>
<evidence type="ECO:0000313" key="2">
    <source>
        <dbReference type="EMBL" id="GAH44873.1"/>
    </source>
</evidence>
<feature type="non-terminal residue" evidence="2">
    <location>
        <position position="265"/>
    </location>
</feature>
<dbReference type="EMBL" id="BARU01007405">
    <property type="protein sequence ID" value="GAH44873.1"/>
    <property type="molecule type" value="Genomic_DNA"/>
</dbReference>
<feature type="transmembrane region" description="Helical" evidence="1">
    <location>
        <begin position="218"/>
        <end position="238"/>
    </location>
</feature>
<dbReference type="PANTHER" id="PTHR44395:SF1">
    <property type="entry name" value="PROTEIN O-MANNOSYL-TRANSFERASE TMTC3"/>
    <property type="match status" value="1"/>
</dbReference>
<keyword evidence="1" id="KW-0472">Membrane</keyword>
<protein>
    <submittedName>
        <fullName evidence="2">Uncharacterized protein</fullName>
    </submittedName>
</protein>
<evidence type="ECO:0000256" key="1">
    <source>
        <dbReference type="SAM" id="Phobius"/>
    </source>
</evidence>
<name>X1HHT6_9ZZZZ</name>
<feature type="transmembrane region" description="Helical" evidence="1">
    <location>
        <begin position="148"/>
        <end position="166"/>
    </location>
</feature>
<sequence>MRGHSIALVLIAAVCAAAFVWSLGNEFIWDDRLIIVDNPRVHHLSRPLKFFGPEYWRAARADWPAMPKRGYRPVPELLFAVDYSLWGPHPVGYRAVNIVVHAANCVLLYVLGLRILRDARGAAFWALLFAAHPIHVEAVVWVKARSELLALLFVLATILLYGRYLNSPAPSRSPHLHLCTVAAFAVALMCKASAAILPVLLALYIWCFVRRARWRRGLFGLIPFVGIVAAFLAVEATLPHIPDNTRVETGSVALTGVAALGVYLK</sequence>
<dbReference type="PANTHER" id="PTHR44395">
    <property type="match status" value="1"/>
</dbReference>
<comment type="caution">
    <text evidence="2">The sequence shown here is derived from an EMBL/GenBank/DDBJ whole genome shotgun (WGS) entry which is preliminary data.</text>
</comment>
<dbReference type="AlphaFoldDB" id="X1HHT6"/>